<dbReference type="SUPFAM" id="SSF52283">
    <property type="entry name" value="Formate/glycerate dehydrogenase catalytic domain-like"/>
    <property type="match status" value="1"/>
</dbReference>
<evidence type="ECO:0000256" key="2">
    <source>
        <dbReference type="PIRSR" id="PIRSR018250-1"/>
    </source>
</evidence>
<evidence type="ECO:0000313" key="6">
    <source>
        <dbReference type="Proteomes" id="UP000248745"/>
    </source>
</evidence>
<evidence type="ECO:0000313" key="5">
    <source>
        <dbReference type="EMBL" id="PZF72622.1"/>
    </source>
</evidence>
<reference evidence="5 6" key="1">
    <citation type="submission" date="2018-06" db="EMBL/GenBank/DDBJ databases">
        <title>Mucibacter soli gen. nov., sp. nov., a new member of the family Chitinophagaceae producing mucin.</title>
        <authorList>
            <person name="Kim M.-K."/>
            <person name="Park S."/>
            <person name="Kim T.-S."/>
            <person name="Joung Y."/>
            <person name="Han J.-H."/>
            <person name="Kim S.B."/>
        </authorList>
    </citation>
    <scope>NUCLEOTIDE SEQUENCE [LARGE SCALE GENOMIC DNA]</scope>
    <source>
        <strain evidence="5 6">R1-15</strain>
    </source>
</reference>
<sequence length="401" mass="45779">MMRIGLIRERKTPPDTRVALTPKQCANLMQQYPGMTIVVEPSPNRCYTDDEYRAEGITIQEDLSDCDVLLGIKEVKIDYLIPGKTYFFFSHTKKKQPYNQKLMQALIEKKIRMIDYECLTHIDEQRILGFGLYAGIVGAHNGLLTYGKKTGTYQLPAAHEVGSYEDMLKAYEQAIIPNIKIVVTGSGKVAAGILDVMTQLDIESVEPEDFLTHQYDYPVYTHLKGAALYARKDNDLFHRDDFHANPEAYKCLFSQYVSQTDILMNGIYWDEKIARLFEKQDILRNDWRISVISDITCDVDGSVPINVGASTIADPVYGINRKTQEKEVAFQPNKEVIDVMAVDNLPNELPRDASQYFGVHFEKFVLSELLKEESDIIRRATICEDGKLTSHYEYLSDYAYA</sequence>
<evidence type="ECO:0000256" key="3">
    <source>
        <dbReference type="PIRSR" id="PIRSR018250-3"/>
    </source>
</evidence>
<dbReference type="SMART" id="SM01003">
    <property type="entry name" value="AlaDh_PNT_N"/>
    <property type="match status" value="1"/>
</dbReference>
<feature type="binding site" evidence="3">
    <location>
        <position position="268"/>
    </location>
    <ligand>
        <name>NAD(+)</name>
        <dbReference type="ChEBI" id="CHEBI:57540"/>
    </ligand>
</feature>
<dbReference type="Pfam" id="PF05222">
    <property type="entry name" value="AlaDh_PNT_N"/>
    <property type="match status" value="1"/>
</dbReference>
<dbReference type="Gene3D" id="3.40.50.720">
    <property type="entry name" value="NAD(P)-binding Rossmann-like Domain"/>
    <property type="match status" value="2"/>
</dbReference>
<evidence type="ECO:0000259" key="4">
    <source>
        <dbReference type="SMART" id="SM01003"/>
    </source>
</evidence>
<proteinExistence type="predicted"/>
<comment type="caution">
    <text evidence="5">The sequence shown here is derived from an EMBL/GenBank/DDBJ whole genome shotgun (WGS) entry which is preliminary data.</text>
</comment>
<feature type="active site" description="Proton donor" evidence="2">
    <location>
        <position position="91"/>
    </location>
</feature>
<feature type="binding site" evidence="3">
    <location>
        <position position="240"/>
    </location>
    <ligand>
        <name>NAD(+)</name>
        <dbReference type="ChEBI" id="CHEBI:57540"/>
    </ligand>
</feature>
<dbReference type="InterPro" id="IPR027281">
    <property type="entry name" value="Lys1"/>
</dbReference>
<organism evidence="5 6">
    <name type="scientific">Taibaiella soli</name>
    <dbReference type="NCBI Taxonomy" id="1649169"/>
    <lineage>
        <taxon>Bacteria</taxon>
        <taxon>Pseudomonadati</taxon>
        <taxon>Bacteroidota</taxon>
        <taxon>Chitinophagia</taxon>
        <taxon>Chitinophagales</taxon>
        <taxon>Chitinophagaceae</taxon>
        <taxon>Taibaiella</taxon>
    </lineage>
</organism>
<dbReference type="GO" id="GO:0004754">
    <property type="term" value="F:saccharopine dehydrogenase (NAD+, L-lysine-forming) activity"/>
    <property type="evidence" value="ECO:0007669"/>
    <property type="project" value="InterPro"/>
</dbReference>
<feature type="domain" description="Alanine dehydrogenase/pyridine nucleotide transhydrogenase N-terminal" evidence="4">
    <location>
        <begin position="5"/>
        <end position="137"/>
    </location>
</feature>
<dbReference type="CDD" id="cd05199">
    <property type="entry name" value="SDH_like"/>
    <property type="match status" value="1"/>
</dbReference>
<dbReference type="AlphaFoldDB" id="A0A2W2AGG9"/>
<dbReference type="PANTHER" id="PTHR11133:SF22">
    <property type="entry name" value="ALPHA-AMINOADIPIC SEMIALDEHYDE SYNTHASE, MITOCHONDRIAL"/>
    <property type="match status" value="1"/>
</dbReference>
<dbReference type="OrthoDB" id="1141481at2"/>
<dbReference type="EMBL" id="QKTW01000017">
    <property type="protein sequence ID" value="PZF72622.1"/>
    <property type="molecule type" value="Genomic_DNA"/>
</dbReference>
<dbReference type="PANTHER" id="PTHR11133">
    <property type="entry name" value="SACCHAROPINE DEHYDROGENASE"/>
    <property type="match status" value="1"/>
</dbReference>
<dbReference type="InterPro" id="IPR007886">
    <property type="entry name" value="AlaDH/PNT_N"/>
</dbReference>
<dbReference type="RefSeq" id="WP_110999213.1">
    <property type="nucleotide sequence ID" value="NZ_QKTW01000017.1"/>
</dbReference>
<name>A0A2W2AGG9_9BACT</name>
<feature type="active site" description="Proton acceptor" evidence="2">
    <location>
        <position position="73"/>
    </location>
</feature>
<keyword evidence="6" id="KW-1185">Reference proteome</keyword>
<dbReference type="PIRSF" id="PIRSF018250">
    <property type="entry name" value="Saccharopine_DH_Lys"/>
    <property type="match status" value="1"/>
</dbReference>
<dbReference type="InterPro" id="IPR051168">
    <property type="entry name" value="AASS"/>
</dbReference>
<dbReference type="GO" id="GO:0009085">
    <property type="term" value="P:lysine biosynthetic process"/>
    <property type="evidence" value="ECO:0007669"/>
    <property type="project" value="InterPro"/>
</dbReference>
<protein>
    <submittedName>
        <fullName evidence="5">Alanine dehydrogenase</fullName>
    </submittedName>
</protein>
<evidence type="ECO:0000256" key="1">
    <source>
        <dbReference type="ARBA" id="ARBA00023002"/>
    </source>
</evidence>
<keyword evidence="3" id="KW-0520">NAD</keyword>
<accession>A0A2W2AGG9</accession>
<keyword evidence="1" id="KW-0560">Oxidoreductase</keyword>
<gene>
    <name evidence="5" type="ORF">DN068_12210</name>
</gene>
<dbReference type="Proteomes" id="UP000248745">
    <property type="component" value="Unassembled WGS sequence"/>
</dbReference>